<dbReference type="Proteomes" id="UP000319825">
    <property type="component" value="Unassembled WGS sequence"/>
</dbReference>
<accession>A0A562I8Y4</accession>
<dbReference type="AlphaFoldDB" id="A0A562I8Y4"/>
<sequence>MHPAGIALRGPTRLVRYADDFVGLVHGTRDHTAAVRKDVAAVLAPLGLRLSPTKTRIVHMSDGLDFLGFHIQWQRKRGSNRWHVHTFIAARPIRSLKANIRALTRRTSQQDLRTVLTRLNQVTHGWAKGPPQTVHHADRQVAAHHRGRDRAPTDSGHPGDPLPATHNPHPWPTPDNA</sequence>
<gene>
    <name evidence="3" type="ORF">JD77_02155</name>
</gene>
<evidence type="ECO:0000313" key="4">
    <source>
        <dbReference type="Proteomes" id="UP000319825"/>
    </source>
</evidence>
<name>A0A562I8Y4_MICOL</name>
<keyword evidence="4" id="KW-1185">Reference proteome</keyword>
<feature type="domain" description="Reverse transcriptase" evidence="2">
    <location>
        <begin position="1"/>
        <end position="71"/>
    </location>
</feature>
<proteinExistence type="predicted"/>
<feature type="region of interest" description="Disordered" evidence="1">
    <location>
        <begin position="124"/>
        <end position="177"/>
    </location>
</feature>
<dbReference type="SUPFAM" id="SSF56672">
    <property type="entry name" value="DNA/RNA polymerases"/>
    <property type="match status" value="1"/>
</dbReference>
<dbReference type="InterPro" id="IPR013597">
    <property type="entry name" value="Mat_intron_G2"/>
</dbReference>
<dbReference type="InterPro" id="IPR043502">
    <property type="entry name" value="DNA/RNA_pol_sf"/>
</dbReference>
<dbReference type="InterPro" id="IPR000477">
    <property type="entry name" value="RT_dom"/>
</dbReference>
<organism evidence="3 4">
    <name type="scientific">Micromonospora olivasterospora</name>
    <dbReference type="NCBI Taxonomy" id="1880"/>
    <lineage>
        <taxon>Bacteria</taxon>
        <taxon>Bacillati</taxon>
        <taxon>Actinomycetota</taxon>
        <taxon>Actinomycetes</taxon>
        <taxon>Micromonosporales</taxon>
        <taxon>Micromonosporaceae</taxon>
        <taxon>Micromonospora</taxon>
    </lineage>
</organism>
<dbReference type="RefSeq" id="WP_246140606.1">
    <property type="nucleotide sequence ID" value="NZ_BAAATQ010000353.1"/>
</dbReference>
<evidence type="ECO:0000256" key="1">
    <source>
        <dbReference type="SAM" id="MobiDB-lite"/>
    </source>
</evidence>
<dbReference type="Pfam" id="PF08388">
    <property type="entry name" value="GIIM"/>
    <property type="match status" value="1"/>
</dbReference>
<comment type="caution">
    <text evidence="3">The sequence shown here is derived from an EMBL/GenBank/DDBJ whole genome shotgun (WGS) entry which is preliminary data.</text>
</comment>
<reference evidence="3 4" key="1">
    <citation type="submission" date="2019-07" db="EMBL/GenBank/DDBJ databases">
        <title>R&amp;d 2014.</title>
        <authorList>
            <person name="Klenk H.-P."/>
        </authorList>
    </citation>
    <scope>NUCLEOTIDE SEQUENCE [LARGE SCALE GENOMIC DNA]</scope>
    <source>
        <strain evidence="3 4">DSM 43868</strain>
    </source>
</reference>
<dbReference type="Pfam" id="PF00078">
    <property type="entry name" value="RVT_1"/>
    <property type="match status" value="1"/>
</dbReference>
<dbReference type="EMBL" id="VLKE01000001">
    <property type="protein sequence ID" value="TWH67185.1"/>
    <property type="molecule type" value="Genomic_DNA"/>
</dbReference>
<evidence type="ECO:0000259" key="2">
    <source>
        <dbReference type="PROSITE" id="PS50878"/>
    </source>
</evidence>
<evidence type="ECO:0000313" key="3">
    <source>
        <dbReference type="EMBL" id="TWH67185.1"/>
    </source>
</evidence>
<dbReference type="PROSITE" id="PS50878">
    <property type="entry name" value="RT_POL"/>
    <property type="match status" value="1"/>
</dbReference>
<protein>
    <submittedName>
        <fullName evidence="3">Group II intron maturase</fullName>
    </submittedName>
</protein>